<keyword evidence="2" id="KW-0732">Signal</keyword>
<reference evidence="4" key="1">
    <citation type="journal article" date="2019" name="Int. J. Syst. Evol. Microbiol.">
        <title>The Global Catalogue of Microorganisms (GCM) 10K type strain sequencing project: providing services to taxonomists for standard genome sequencing and annotation.</title>
        <authorList>
            <consortium name="The Broad Institute Genomics Platform"/>
            <consortium name="The Broad Institute Genome Sequencing Center for Infectious Disease"/>
            <person name="Wu L."/>
            <person name="Ma J."/>
        </authorList>
    </citation>
    <scope>NUCLEOTIDE SEQUENCE [LARGE SCALE GENOMIC DNA]</scope>
    <source>
        <strain evidence="4">JCM 17927</strain>
    </source>
</reference>
<evidence type="ECO:0000313" key="4">
    <source>
        <dbReference type="Proteomes" id="UP001501175"/>
    </source>
</evidence>
<evidence type="ECO:0000256" key="1">
    <source>
        <dbReference type="SAM" id="MobiDB-lite"/>
    </source>
</evidence>
<organism evidence="3 4">
    <name type="scientific">Nibrella saemangeumensis</name>
    <dbReference type="NCBI Taxonomy" id="1084526"/>
    <lineage>
        <taxon>Bacteria</taxon>
        <taxon>Pseudomonadati</taxon>
        <taxon>Bacteroidota</taxon>
        <taxon>Cytophagia</taxon>
        <taxon>Cytophagales</taxon>
        <taxon>Spirosomataceae</taxon>
        <taxon>Nibrella</taxon>
    </lineage>
</organism>
<feature type="chain" id="PRO_5047516893" evidence="2">
    <location>
        <begin position="28"/>
        <end position="246"/>
    </location>
</feature>
<feature type="signal peptide" evidence="2">
    <location>
        <begin position="1"/>
        <end position="27"/>
    </location>
</feature>
<sequence>MKPLSSFSNQVIIRVLFLIGCAVSAQAQHNGYYTQAAEPARGYWNLKTDHTIRGTLIRFYNGDSQLVYQESMPNRYIKLTSANTRRLDQTLARLVDNQLVASAVAVSGIPVTCSEPVTRRSRPKPATAEPEVTNTPDATGGRVQWYTQAAKPSVHLVLVNPTQERLTITVLGEDHTAVYEHITHLTASRHHINLAGMPAGTYQIRVKSATRQYQQPVTLSYGSRDALVQLMGTDWPTAPQQLITRK</sequence>
<dbReference type="EMBL" id="BAABHD010000027">
    <property type="protein sequence ID" value="GAA4455789.1"/>
    <property type="molecule type" value="Genomic_DNA"/>
</dbReference>
<feature type="region of interest" description="Disordered" evidence="1">
    <location>
        <begin position="116"/>
        <end position="138"/>
    </location>
</feature>
<accession>A0ABP8MXG9</accession>
<dbReference type="Proteomes" id="UP001501175">
    <property type="component" value="Unassembled WGS sequence"/>
</dbReference>
<keyword evidence="4" id="KW-1185">Reference proteome</keyword>
<proteinExistence type="predicted"/>
<gene>
    <name evidence="3" type="ORF">GCM10023189_24060</name>
</gene>
<dbReference type="RefSeq" id="WP_345243782.1">
    <property type="nucleotide sequence ID" value="NZ_BAABHD010000027.1"/>
</dbReference>
<evidence type="ECO:0000256" key="2">
    <source>
        <dbReference type="SAM" id="SignalP"/>
    </source>
</evidence>
<name>A0ABP8MXG9_9BACT</name>
<comment type="caution">
    <text evidence="3">The sequence shown here is derived from an EMBL/GenBank/DDBJ whole genome shotgun (WGS) entry which is preliminary data.</text>
</comment>
<protein>
    <submittedName>
        <fullName evidence="3">Uncharacterized protein</fullName>
    </submittedName>
</protein>
<evidence type="ECO:0000313" key="3">
    <source>
        <dbReference type="EMBL" id="GAA4455789.1"/>
    </source>
</evidence>